<evidence type="ECO:0000259" key="3">
    <source>
        <dbReference type="PROSITE" id="PS50157"/>
    </source>
</evidence>
<gene>
    <name evidence="4" type="ORF">FE392_19750</name>
</gene>
<dbReference type="Gene3D" id="3.30.160.60">
    <property type="entry name" value="Classic Zinc Finger"/>
    <property type="match status" value="1"/>
</dbReference>
<proteinExistence type="predicted"/>
<dbReference type="InterPro" id="IPR013087">
    <property type="entry name" value="Znf_C2H2_type"/>
</dbReference>
<dbReference type="Proteomes" id="UP001271890">
    <property type="component" value="Unassembled WGS sequence"/>
</dbReference>
<evidence type="ECO:0000256" key="1">
    <source>
        <dbReference type="PROSITE-ProRule" id="PRU00042"/>
    </source>
</evidence>
<feature type="compositionally biased region" description="Polar residues" evidence="2">
    <location>
        <begin position="74"/>
        <end position="84"/>
    </location>
</feature>
<feature type="domain" description="C2H2-type" evidence="3">
    <location>
        <begin position="2"/>
        <end position="30"/>
    </location>
</feature>
<sequence>MFICQICNEGYGSAAGLGSHMRAKHPYQRQLQQQQRQQQQQQRPFKCNANNCFFSSDTQHGLDSHRGRKHPQQRIPSQSPNLPVSQFGGANYPTQHPSSSLQSDIHESYQAPTVPEYNQLGTYDIQRNPGGGIMRTQSSHPAVTSPHNAPAHATEDIYQRLRRETLSKYPGMWPPPPRRY</sequence>
<protein>
    <recommendedName>
        <fullName evidence="3">C2H2-type domain-containing protein</fullName>
    </recommendedName>
</protein>
<keyword evidence="1" id="KW-0862">Zinc</keyword>
<keyword evidence="1" id="KW-0479">Metal-binding</keyword>
<keyword evidence="1" id="KW-0863">Zinc-finger</keyword>
<organism evidence="4 5">
    <name type="scientific">Xenorhabdus santafensis</name>
    <dbReference type="NCBI Taxonomy" id="2582833"/>
    <lineage>
        <taxon>Bacteria</taxon>
        <taxon>Pseudomonadati</taxon>
        <taxon>Pseudomonadota</taxon>
        <taxon>Gammaproteobacteria</taxon>
        <taxon>Enterobacterales</taxon>
        <taxon>Morganellaceae</taxon>
        <taxon>Xenorhabdus</taxon>
    </lineage>
</organism>
<dbReference type="SMART" id="SM00355">
    <property type="entry name" value="ZnF_C2H2"/>
    <property type="match status" value="2"/>
</dbReference>
<evidence type="ECO:0000313" key="5">
    <source>
        <dbReference type="Proteomes" id="UP001271890"/>
    </source>
</evidence>
<name>A0ABU4SFB8_9GAMM</name>
<comment type="caution">
    <text evidence="4">The sequence shown here is derived from an EMBL/GenBank/DDBJ whole genome shotgun (WGS) entry which is preliminary data.</text>
</comment>
<feature type="region of interest" description="Disordered" evidence="2">
    <location>
        <begin position="58"/>
        <end position="101"/>
    </location>
</feature>
<accession>A0ABU4SFB8</accession>
<evidence type="ECO:0000313" key="4">
    <source>
        <dbReference type="EMBL" id="MDX7989488.1"/>
    </source>
</evidence>
<dbReference type="EMBL" id="VCDN01000197">
    <property type="protein sequence ID" value="MDX7989488.1"/>
    <property type="molecule type" value="Genomic_DNA"/>
</dbReference>
<feature type="compositionally biased region" description="Polar residues" evidence="2">
    <location>
        <begin position="92"/>
        <end position="101"/>
    </location>
</feature>
<dbReference type="PROSITE" id="PS00028">
    <property type="entry name" value="ZINC_FINGER_C2H2_1"/>
    <property type="match status" value="1"/>
</dbReference>
<reference evidence="5" key="1">
    <citation type="journal article" date="2024" name="Toxins">
        <title>Genome Sequence Analysis of Native Xenorhabdus Strains Isolated from Entomopathogenic Nematodes in Argentina.</title>
        <authorList>
            <person name="Palma L."/>
            <person name="Frizzo L."/>
            <person name="Kaiser S."/>
            <person name="Berry C."/>
            <person name="Caballero P."/>
            <person name="Bode H.B."/>
            <person name="Del Valle E.E."/>
        </authorList>
    </citation>
    <scope>NUCLEOTIDE SEQUENCE [LARGE SCALE GENOMIC DNA]</scope>
    <source>
        <strain evidence="5">12</strain>
    </source>
</reference>
<dbReference type="RefSeq" id="WP_319931855.1">
    <property type="nucleotide sequence ID" value="NZ_VCDN01000197.1"/>
</dbReference>
<evidence type="ECO:0000256" key="2">
    <source>
        <dbReference type="SAM" id="MobiDB-lite"/>
    </source>
</evidence>
<keyword evidence="5" id="KW-1185">Reference proteome</keyword>
<dbReference type="PROSITE" id="PS50157">
    <property type="entry name" value="ZINC_FINGER_C2H2_2"/>
    <property type="match status" value="1"/>
</dbReference>